<evidence type="ECO:0000313" key="2">
    <source>
        <dbReference type="EMBL" id="PFH33110.1"/>
    </source>
</evidence>
<organism evidence="2 3">
    <name type="scientific">Besnoitia besnoiti</name>
    <name type="common">Apicomplexan protozoan</name>
    <dbReference type="NCBI Taxonomy" id="94643"/>
    <lineage>
        <taxon>Eukaryota</taxon>
        <taxon>Sar</taxon>
        <taxon>Alveolata</taxon>
        <taxon>Apicomplexa</taxon>
        <taxon>Conoidasida</taxon>
        <taxon>Coccidia</taxon>
        <taxon>Eucoccidiorida</taxon>
        <taxon>Eimeriorina</taxon>
        <taxon>Sarcocystidae</taxon>
        <taxon>Besnoitia</taxon>
    </lineage>
</organism>
<evidence type="ECO:0000313" key="3">
    <source>
        <dbReference type="Proteomes" id="UP000224006"/>
    </source>
</evidence>
<comment type="caution">
    <text evidence="2">The sequence shown here is derived from an EMBL/GenBank/DDBJ whole genome shotgun (WGS) entry which is preliminary data.</text>
</comment>
<keyword evidence="1" id="KW-0812">Transmembrane</keyword>
<dbReference type="AlphaFoldDB" id="A0A2A9MCI9"/>
<gene>
    <name evidence="2" type="ORF">BESB_083090</name>
</gene>
<dbReference type="GeneID" id="40313235"/>
<evidence type="ECO:0008006" key="4">
    <source>
        <dbReference type="Google" id="ProtNLM"/>
    </source>
</evidence>
<keyword evidence="1" id="KW-0472">Membrane</keyword>
<feature type="transmembrane region" description="Helical" evidence="1">
    <location>
        <begin position="121"/>
        <end position="145"/>
    </location>
</feature>
<dbReference type="VEuPathDB" id="ToxoDB:BESB_083090"/>
<name>A0A2A9MCI9_BESBE</name>
<evidence type="ECO:0000256" key="1">
    <source>
        <dbReference type="SAM" id="Phobius"/>
    </source>
</evidence>
<dbReference type="OrthoDB" id="354226at2759"/>
<feature type="transmembrane region" description="Helical" evidence="1">
    <location>
        <begin position="12"/>
        <end position="34"/>
    </location>
</feature>
<feature type="transmembrane region" description="Helical" evidence="1">
    <location>
        <begin position="66"/>
        <end position="85"/>
    </location>
</feature>
<dbReference type="KEGG" id="bbes:BESB_083090"/>
<keyword evidence="1" id="KW-1133">Transmembrane helix</keyword>
<accession>A0A2A9MCI9</accession>
<feature type="transmembrane region" description="Helical" evidence="1">
    <location>
        <begin position="97"/>
        <end position="115"/>
    </location>
</feature>
<keyword evidence="3" id="KW-1185">Reference proteome</keyword>
<dbReference type="RefSeq" id="XP_029217119.1">
    <property type="nucleotide sequence ID" value="XM_029366659.1"/>
</dbReference>
<protein>
    <recommendedName>
        <fullName evidence="4">Transmembrane protein</fullName>
    </recommendedName>
</protein>
<dbReference type="Proteomes" id="UP000224006">
    <property type="component" value="Chromosome VIII"/>
</dbReference>
<dbReference type="EMBL" id="NWUJ01000009">
    <property type="protein sequence ID" value="PFH33110.1"/>
    <property type="molecule type" value="Genomic_DNA"/>
</dbReference>
<reference evidence="2 3" key="1">
    <citation type="submission" date="2017-09" db="EMBL/GenBank/DDBJ databases">
        <title>Genome sequencing of Besnoitia besnoiti strain Bb-Ger1.</title>
        <authorList>
            <person name="Schares G."/>
            <person name="Venepally P."/>
            <person name="Lorenzi H.A."/>
        </authorList>
    </citation>
    <scope>NUCLEOTIDE SEQUENCE [LARGE SCALE GENOMIC DNA]</scope>
    <source>
        <strain evidence="2 3">Bb-Ger1</strain>
    </source>
</reference>
<sequence>MQDDTSSPVLAVVTRWLGFISGVFTMSLWCFLLPTTKASISIPHNFLDDVNRETWRLQLFSFSPDVFIDMWTPFVMGLAAVLCHFENFNLSFITQDFMRFFLWNFILALFGNLGYAGGMGVVVGCVTLLTTFFSLICIFVCNGSAKLDIRFGKRSDSMSF</sequence>
<proteinExistence type="predicted"/>